<comment type="subcellular location">
    <subcellularLocation>
        <location evidence="1">Cell membrane</location>
        <topology evidence="1">Peripheral membrane protein</topology>
    </subcellularLocation>
</comment>
<accession>A0ABU8RLM2</accession>
<evidence type="ECO:0000256" key="3">
    <source>
        <dbReference type="ARBA" id="ARBA00022741"/>
    </source>
</evidence>
<evidence type="ECO:0000256" key="4">
    <source>
        <dbReference type="ARBA" id="ARBA00022840"/>
    </source>
</evidence>
<dbReference type="GO" id="GO:0005524">
    <property type="term" value="F:ATP binding"/>
    <property type="evidence" value="ECO:0007669"/>
    <property type="project" value="UniProtKB-KW"/>
</dbReference>
<dbReference type="InterPro" id="IPR050763">
    <property type="entry name" value="ABC_transporter_ATP-binding"/>
</dbReference>
<dbReference type="Pfam" id="PF00005">
    <property type="entry name" value="ABC_tran"/>
    <property type="match status" value="1"/>
</dbReference>
<keyword evidence="3" id="KW-0547">Nucleotide-binding</keyword>
<keyword evidence="8" id="KW-1185">Reference proteome</keyword>
<dbReference type="InterPro" id="IPR003593">
    <property type="entry name" value="AAA+_ATPase"/>
</dbReference>
<sequence length="316" mass="32347">MGGPPDGSPSGGAALRVRGLVKRYGPRTAVDGMDLDVTAGGVTALLGPNGAGKTTTVECCLGLRRPDGGSVRVLGREVAGAVPDADHRSAVGAMLQDGGLPTSARPLRLLRHLARLHAAPRDVDALAERLGVPAFAGTSVRRLSGGQRQRLALAAALVGRPRLLFLDEPTAGLDPAARLVVWELVREAVGEGAGVLLTTHDLDEAERLADHVVIVDGGRAIAAGAPGELVAGASASVRFTASPGLDLAPLRQALSEEVAVAEPSPGSYVVSGAVDPQVVAGVTSWCAQRGVMPQALSVGRPSLEEVFLDLTGRRLR</sequence>
<dbReference type="CDD" id="cd03230">
    <property type="entry name" value="ABC_DR_subfamily_A"/>
    <property type="match status" value="1"/>
</dbReference>
<dbReference type="RefSeq" id="WP_339575397.1">
    <property type="nucleotide sequence ID" value="NZ_JBBIAA010000015.1"/>
</dbReference>
<dbReference type="PROSITE" id="PS00211">
    <property type="entry name" value="ABC_TRANSPORTER_1"/>
    <property type="match status" value="1"/>
</dbReference>
<dbReference type="PANTHER" id="PTHR42711:SF16">
    <property type="entry name" value="ABC TRANSPORTER ATP-BINDING PROTEIN"/>
    <property type="match status" value="1"/>
</dbReference>
<comment type="caution">
    <text evidence="7">The sequence shown here is derived from an EMBL/GenBank/DDBJ whole genome shotgun (WGS) entry which is preliminary data.</text>
</comment>
<evidence type="ECO:0000256" key="1">
    <source>
        <dbReference type="ARBA" id="ARBA00004202"/>
    </source>
</evidence>
<evidence type="ECO:0000313" key="7">
    <source>
        <dbReference type="EMBL" id="MEJ5946012.1"/>
    </source>
</evidence>
<dbReference type="InterPro" id="IPR027417">
    <property type="entry name" value="P-loop_NTPase"/>
</dbReference>
<dbReference type="Proteomes" id="UP001387100">
    <property type="component" value="Unassembled WGS sequence"/>
</dbReference>
<feature type="domain" description="ABC transporter" evidence="6">
    <location>
        <begin position="15"/>
        <end position="242"/>
    </location>
</feature>
<protein>
    <submittedName>
        <fullName evidence="7">ABC transporter ATP-binding protein</fullName>
    </submittedName>
</protein>
<name>A0ABU8RLM2_9ACTN</name>
<keyword evidence="5" id="KW-0046">Antibiotic resistance</keyword>
<dbReference type="InterPro" id="IPR017871">
    <property type="entry name" value="ABC_transporter-like_CS"/>
</dbReference>
<dbReference type="Gene3D" id="3.40.50.300">
    <property type="entry name" value="P-loop containing nucleotide triphosphate hydrolases"/>
    <property type="match status" value="1"/>
</dbReference>
<dbReference type="InterPro" id="IPR003439">
    <property type="entry name" value="ABC_transporter-like_ATP-bd"/>
</dbReference>
<keyword evidence="4 7" id="KW-0067">ATP-binding</keyword>
<evidence type="ECO:0000256" key="2">
    <source>
        <dbReference type="ARBA" id="ARBA00022448"/>
    </source>
</evidence>
<organism evidence="7 8">
    <name type="scientific">Pseudokineococcus basanitobsidens</name>
    <dbReference type="NCBI Taxonomy" id="1926649"/>
    <lineage>
        <taxon>Bacteria</taxon>
        <taxon>Bacillati</taxon>
        <taxon>Actinomycetota</taxon>
        <taxon>Actinomycetes</taxon>
        <taxon>Kineosporiales</taxon>
        <taxon>Kineosporiaceae</taxon>
        <taxon>Pseudokineococcus</taxon>
    </lineage>
</organism>
<dbReference type="SUPFAM" id="SSF52540">
    <property type="entry name" value="P-loop containing nucleoside triphosphate hydrolases"/>
    <property type="match status" value="1"/>
</dbReference>
<dbReference type="SMART" id="SM00382">
    <property type="entry name" value="AAA"/>
    <property type="match status" value="1"/>
</dbReference>
<gene>
    <name evidence="7" type="ORF">WDZ17_11990</name>
</gene>
<keyword evidence="2" id="KW-0813">Transport</keyword>
<reference evidence="7 8" key="1">
    <citation type="journal article" date="2017" name="Int. J. Syst. Evol. Microbiol.">
        <title>Pseudokineococcus basanitobsidens sp. nov., isolated from volcanic rock.</title>
        <authorList>
            <person name="Lee D.W."/>
            <person name="Park M.Y."/>
            <person name="Kim J.J."/>
            <person name="Kim B.S."/>
        </authorList>
    </citation>
    <scope>NUCLEOTIDE SEQUENCE [LARGE SCALE GENOMIC DNA]</scope>
    <source>
        <strain evidence="7 8">DSM 103726</strain>
    </source>
</reference>
<evidence type="ECO:0000256" key="5">
    <source>
        <dbReference type="ARBA" id="ARBA00023251"/>
    </source>
</evidence>
<dbReference type="PANTHER" id="PTHR42711">
    <property type="entry name" value="ABC TRANSPORTER ATP-BINDING PROTEIN"/>
    <property type="match status" value="1"/>
</dbReference>
<evidence type="ECO:0000313" key="8">
    <source>
        <dbReference type="Proteomes" id="UP001387100"/>
    </source>
</evidence>
<proteinExistence type="predicted"/>
<dbReference type="EMBL" id="JBBIAA010000015">
    <property type="protein sequence ID" value="MEJ5946012.1"/>
    <property type="molecule type" value="Genomic_DNA"/>
</dbReference>
<dbReference type="PROSITE" id="PS50893">
    <property type="entry name" value="ABC_TRANSPORTER_2"/>
    <property type="match status" value="1"/>
</dbReference>
<evidence type="ECO:0000259" key="6">
    <source>
        <dbReference type="PROSITE" id="PS50893"/>
    </source>
</evidence>